<evidence type="ECO:0000313" key="4">
    <source>
        <dbReference type="EnsemblMetazoa" id="CJA37015.1"/>
    </source>
</evidence>
<dbReference type="PANTHER" id="PTHR43493">
    <property type="entry name" value="DNA GYRASE/TOPOISOMERASE SUBUNIT A"/>
    <property type="match status" value="1"/>
</dbReference>
<organism evidence="4 5">
    <name type="scientific">Caenorhabditis japonica</name>
    <dbReference type="NCBI Taxonomy" id="281687"/>
    <lineage>
        <taxon>Eukaryota</taxon>
        <taxon>Metazoa</taxon>
        <taxon>Ecdysozoa</taxon>
        <taxon>Nematoda</taxon>
        <taxon>Chromadorea</taxon>
        <taxon>Rhabditida</taxon>
        <taxon>Rhabditina</taxon>
        <taxon>Rhabditomorpha</taxon>
        <taxon>Rhabditoidea</taxon>
        <taxon>Rhabditidae</taxon>
        <taxon>Peloderinae</taxon>
        <taxon>Caenorhabditis</taxon>
    </lineage>
</organism>
<proteinExistence type="predicted"/>
<sequence length="448" mass="45398">ADDDSIRPLGRVTGGVTGMKFKDDDELLTMDVVQPDTYVFVVTEAGYAKRTPVEEYRLQGRGGLGIRVAKITEQRGDLVGGLIVDEGEEVLVVMEKGKIVRSSIDEVPAKGRNTMGVVFAKPGKNDRIIAVTRGPETAVEEIDDDEAEVPEAEVDQPQTGSEDVEDGSTRLTAGGSKNEDKTSGSSGSAGNSGSSNSAKSAGNGSGQSAQSSQASEKATVVAPPAPKASPKPNRAPSTGSGPRGGSAPGGSAQNQGGSAPSAQSGAQGSQGATGGSQGTTGGSQGSSGGNRTATSVMGSAANTVRASSGGVKMGVKNMVENGKGKKKKGPRTVRLTVAAVDPWSVMKMSFLMSVAIGIATIVAFIVLWVVLQATGVMSGLETTMSELAGAESAERIVGIFGFGRVVAAGFIIAVINIVLMTALSTLAAFIYNIGSLIAGGFHLTLTDD</sequence>
<dbReference type="Pfam" id="PF12089">
    <property type="entry name" value="DUF3566"/>
    <property type="match status" value="1"/>
</dbReference>
<feature type="transmembrane region" description="Helical" evidence="2">
    <location>
        <begin position="426"/>
        <end position="445"/>
    </location>
</feature>
<name>A0A8R1IU25_CAEJA</name>
<keyword evidence="5" id="KW-1185">Reference proteome</keyword>
<feature type="transmembrane region" description="Helical" evidence="2">
    <location>
        <begin position="350"/>
        <end position="376"/>
    </location>
</feature>
<dbReference type="AlphaFoldDB" id="A0A8R1IU25"/>
<dbReference type="EnsemblMetazoa" id="CJA37015.1">
    <property type="protein sequence ID" value="CJA37015.1"/>
    <property type="gene ID" value="WBGene00212862"/>
</dbReference>
<dbReference type="Gene3D" id="2.120.10.90">
    <property type="entry name" value="DNA gyrase/topoisomerase IV, subunit A, C-terminal"/>
    <property type="match status" value="1"/>
</dbReference>
<reference evidence="5" key="1">
    <citation type="submission" date="2010-08" db="EMBL/GenBank/DDBJ databases">
        <authorList>
            <consortium name="Caenorhabditis japonica Sequencing Consortium"/>
            <person name="Wilson R.K."/>
        </authorList>
    </citation>
    <scope>NUCLEOTIDE SEQUENCE [LARGE SCALE GENOMIC DNA]</scope>
    <source>
        <strain evidence="5">DF5081</strain>
    </source>
</reference>
<feature type="domain" description="DUF3566" evidence="3">
    <location>
        <begin position="330"/>
        <end position="447"/>
    </location>
</feature>
<dbReference type="InterPro" id="IPR006691">
    <property type="entry name" value="GyrA/parC_rep"/>
</dbReference>
<feature type="compositionally biased region" description="Low complexity" evidence="1">
    <location>
        <begin position="230"/>
        <end position="240"/>
    </location>
</feature>
<dbReference type="Proteomes" id="UP000005237">
    <property type="component" value="Unassembled WGS sequence"/>
</dbReference>
<dbReference type="InterPro" id="IPR050220">
    <property type="entry name" value="Type_II_DNA_Topoisomerases"/>
</dbReference>
<feature type="region of interest" description="Disordered" evidence="1">
    <location>
        <begin position="132"/>
        <end position="296"/>
    </location>
</feature>
<keyword evidence="2" id="KW-1133">Transmembrane helix</keyword>
<reference evidence="4" key="2">
    <citation type="submission" date="2022-06" db="UniProtKB">
        <authorList>
            <consortium name="EnsemblMetazoa"/>
        </authorList>
    </citation>
    <scope>IDENTIFICATION</scope>
    <source>
        <strain evidence="4">DF5081</strain>
    </source>
</reference>
<dbReference type="GO" id="GO:0006265">
    <property type="term" value="P:DNA topological change"/>
    <property type="evidence" value="ECO:0007669"/>
    <property type="project" value="InterPro"/>
</dbReference>
<feature type="compositionally biased region" description="Gly residues" evidence="1">
    <location>
        <begin position="271"/>
        <end position="288"/>
    </location>
</feature>
<keyword evidence="2" id="KW-0472">Membrane</keyword>
<feature type="compositionally biased region" description="Low complexity" evidence="1">
    <location>
        <begin position="249"/>
        <end position="270"/>
    </location>
</feature>
<dbReference type="GO" id="GO:0003677">
    <property type="term" value="F:DNA binding"/>
    <property type="evidence" value="ECO:0007669"/>
    <property type="project" value="InterPro"/>
</dbReference>
<protein>
    <submittedName>
        <fullName evidence="4">DUF3566 domain-containing protein</fullName>
    </submittedName>
</protein>
<dbReference type="GO" id="GO:0005524">
    <property type="term" value="F:ATP binding"/>
    <property type="evidence" value="ECO:0007669"/>
    <property type="project" value="InterPro"/>
</dbReference>
<keyword evidence="2" id="KW-0812">Transmembrane</keyword>
<dbReference type="SUPFAM" id="SSF101904">
    <property type="entry name" value="GyrA/ParC C-terminal domain-like"/>
    <property type="match status" value="1"/>
</dbReference>
<evidence type="ECO:0000256" key="1">
    <source>
        <dbReference type="SAM" id="MobiDB-lite"/>
    </source>
</evidence>
<accession>A0A8R1IU25</accession>
<feature type="compositionally biased region" description="Acidic residues" evidence="1">
    <location>
        <begin position="138"/>
        <end position="154"/>
    </location>
</feature>
<dbReference type="InterPro" id="IPR035516">
    <property type="entry name" value="Gyrase/topoIV_suA_C"/>
</dbReference>
<dbReference type="GO" id="GO:0003918">
    <property type="term" value="F:DNA topoisomerase type II (double strand cut, ATP-hydrolyzing) activity"/>
    <property type="evidence" value="ECO:0007669"/>
    <property type="project" value="TreeGrafter"/>
</dbReference>
<dbReference type="GO" id="GO:0005737">
    <property type="term" value="C:cytoplasm"/>
    <property type="evidence" value="ECO:0007669"/>
    <property type="project" value="TreeGrafter"/>
</dbReference>
<dbReference type="GO" id="GO:0009330">
    <property type="term" value="C:DNA topoisomerase type II (double strand cut, ATP-hydrolyzing) complex"/>
    <property type="evidence" value="ECO:0007669"/>
    <property type="project" value="TreeGrafter"/>
</dbReference>
<dbReference type="PANTHER" id="PTHR43493:SF5">
    <property type="entry name" value="DNA GYRASE SUBUNIT A, CHLOROPLASTIC_MITOCHONDRIAL"/>
    <property type="match status" value="1"/>
</dbReference>
<evidence type="ECO:0000259" key="3">
    <source>
        <dbReference type="Pfam" id="PF12089"/>
    </source>
</evidence>
<dbReference type="InterPro" id="IPR021949">
    <property type="entry name" value="DUF3566_TM"/>
</dbReference>
<evidence type="ECO:0000256" key="2">
    <source>
        <dbReference type="SAM" id="Phobius"/>
    </source>
</evidence>
<dbReference type="Pfam" id="PF03989">
    <property type="entry name" value="DNA_gyraseA_C"/>
    <property type="match status" value="3"/>
</dbReference>
<evidence type="ECO:0000313" key="5">
    <source>
        <dbReference type="Proteomes" id="UP000005237"/>
    </source>
</evidence>
<feature type="compositionally biased region" description="Low complexity" evidence="1">
    <location>
        <begin position="183"/>
        <end position="215"/>
    </location>
</feature>
<feature type="transmembrane region" description="Helical" evidence="2">
    <location>
        <begin position="396"/>
        <end position="419"/>
    </location>
</feature>